<proteinExistence type="predicted"/>
<organism evidence="2 3">
    <name type="scientific">Taishania pollutisoli</name>
    <dbReference type="NCBI Taxonomy" id="2766479"/>
    <lineage>
        <taxon>Bacteria</taxon>
        <taxon>Pseudomonadati</taxon>
        <taxon>Bacteroidota</taxon>
        <taxon>Flavobacteriia</taxon>
        <taxon>Flavobacteriales</taxon>
        <taxon>Crocinitomicaceae</taxon>
        <taxon>Taishania</taxon>
    </lineage>
</organism>
<dbReference type="Proteomes" id="UP000652681">
    <property type="component" value="Unassembled WGS sequence"/>
</dbReference>
<dbReference type="SUPFAM" id="SSF50965">
    <property type="entry name" value="Galactose oxidase, central domain"/>
    <property type="match status" value="1"/>
</dbReference>
<keyword evidence="3" id="KW-1185">Reference proteome</keyword>
<dbReference type="Gene3D" id="2.120.10.80">
    <property type="entry name" value="Kelch-type beta propeller"/>
    <property type="match status" value="1"/>
</dbReference>
<dbReference type="EMBL" id="JACVEL010000021">
    <property type="protein sequence ID" value="MBC9813930.1"/>
    <property type="molecule type" value="Genomic_DNA"/>
</dbReference>
<protein>
    <recommendedName>
        <fullName evidence="4">Secretion system C-terminal sorting domain-containing protein</fullName>
    </recommendedName>
</protein>
<keyword evidence="1" id="KW-0732">Signal</keyword>
<evidence type="ECO:0000313" key="3">
    <source>
        <dbReference type="Proteomes" id="UP000652681"/>
    </source>
</evidence>
<accession>A0A8J6U2Y1</accession>
<gene>
    <name evidence="2" type="ORF">H9Y05_15745</name>
</gene>
<dbReference type="AlphaFoldDB" id="A0A8J6U2Y1"/>
<sequence length="451" mass="48525">MKINSITTAAILWLFTAQTGFSQWSTVCATGNGFVTNFEVFNNELYATGFFTSLCGSPFNHLAKFDGTSWTAIGIGHPTAGHQLKAIDNELYFVAYQPALDSNWVYQWDGTGMNKVGEGVYLTTAVTGFSQTANLYGLLKYDGNIIACGEFDRVGTKTISGIMQWDGTEWSGLGSGLSGSLGGAPIMYPHDMCMFGTDLVVGGNFLQAGGITVNGIARWDGTQWQSLGDGFNGTVYGVCEFNGELYASGGFTMSGSTPLKNIAKWDGSAWVDPGFRMYYQNPGYYSFGHTLKAMNGKLYVSGGFDRVEMGTTIHQCQGIYVYDGTAVDTLSGGTAGKEIEGVALYNGELYAGGGMNNSNSFIAKYNSTVGLESQEKEQLTVRPNPSADGVFLLTADERINKIVVVNNVGQLIKTAEPGEKEYQLKLTESGLYHVMIHLGTTTVHQSVSVTK</sequence>
<dbReference type="RefSeq" id="WP_216714833.1">
    <property type="nucleotide sequence ID" value="NZ_JACVEL010000021.1"/>
</dbReference>
<evidence type="ECO:0000256" key="1">
    <source>
        <dbReference type="SAM" id="SignalP"/>
    </source>
</evidence>
<comment type="caution">
    <text evidence="2">The sequence shown here is derived from an EMBL/GenBank/DDBJ whole genome shotgun (WGS) entry which is preliminary data.</text>
</comment>
<feature type="signal peptide" evidence="1">
    <location>
        <begin position="1"/>
        <end position="22"/>
    </location>
</feature>
<reference evidence="2" key="1">
    <citation type="submission" date="2020-09" db="EMBL/GenBank/DDBJ databases">
        <title>Taishania pollutisoli gen. nov., sp. nov., Isolated from Tetrabromobisphenol A-Contaminated Soil.</title>
        <authorList>
            <person name="Chen Q."/>
        </authorList>
    </citation>
    <scope>NUCLEOTIDE SEQUENCE</scope>
    <source>
        <strain evidence="2">CZZ-1</strain>
    </source>
</reference>
<name>A0A8J6U2Y1_9FLAO</name>
<dbReference type="InterPro" id="IPR011043">
    <property type="entry name" value="Gal_Oxase/kelch_b-propeller"/>
</dbReference>
<evidence type="ECO:0008006" key="4">
    <source>
        <dbReference type="Google" id="ProtNLM"/>
    </source>
</evidence>
<evidence type="ECO:0000313" key="2">
    <source>
        <dbReference type="EMBL" id="MBC9813930.1"/>
    </source>
</evidence>
<feature type="chain" id="PRO_5035165956" description="Secretion system C-terminal sorting domain-containing protein" evidence="1">
    <location>
        <begin position="23"/>
        <end position="451"/>
    </location>
</feature>
<dbReference type="InterPro" id="IPR015915">
    <property type="entry name" value="Kelch-typ_b-propeller"/>
</dbReference>